<feature type="chain" id="PRO_5025688612" evidence="1">
    <location>
        <begin position="20"/>
        <end position="126"/>
    </location>
</feature>
<name>A0A6B0UQ97_IXORI</name>
<accession>A0A6B0UQ97</accession>
<organism evidence="2">
    <name type="scientific">Ixodes ricinus</name>
    <name type="common">Common tick</name>
    <name type="synonym">Acarus ricinus</name>
    <dbReference type="NCBI Taxonomy" id="34613"/>
    <lineage>
        <taxon>Eukaryota</taxon>
        <taxon>Metazoa</taxon>
        <taxon>Ecdysozoa</taxon>
        <taxon>Arthropoda</taxon>
        <taxon>Chelicerata</taxon>
        <taxon>Arachnida</taxon>
        <taxon>Acari</taxon>
        <taxon>Parasitiformes</taxon>
        <taxon>Ixodida</taxon>
        <taxon>Ixodoidea</taxon>
        <taxon>Ixodidae</taxon>
        <taxon>Ixodinae</taxon>
        <taxon>Ixodes</taxon>
    </lineage>
</organism>
<protein>
    <submittedName>
        <fullName evidence="2">Putative secreted protein</fullName>
    </submittedName>
</protein>
<evidence type="ECO:0000313" key="2">
    <source>
        <dbReference type="EMBL" id="MXU91883.1"/>
    </source>
</evidence>
<dbReference type="AlphaFoldDB" id="A0A6B0UQ97"/>
<reference evidence="2" key="1">
    <citation type="submission" date="2019-12" db="EMBL/GenBank/DDBJ databases">
        <title>An insight into the sialome of adult female Ixodes ricinus ticks feeding for 6 days.</title>
        <authorList>
            <person name="Perner J."/>
            <person name="Ribeiro J.M.C."/>
        </authorList>
    </citation>
    <scope>NUCLEOTIDE SEQUENCE</scope>
    <source>
        <strain evidence="2">Semi-engorged</strain>
        <tissue evidence="2">Salivary glands</tissue>
    </source>
</reference>
<proteinExistence type="predicted"/>
<evidence type="ECO:0000256" key="1">
    <source>
        <dbReference type="SAM" id="SignalP"/>
    </source>
</evidence>
<feature type="signal peptide" evidence="1">
    <location>
        <begin position="1"/>
        <end position="19"/>
    </location>
</feature>
<dbReference type="EMBL" id="GIFC01009800">
    <property type="protein sequence ID" value="MXU91883.1"/>
    <property type="molecule type" value="Transcribed_RNA"/>
</dbReference>
<keyword evidence="1" id="KW-0732">Signal</keyword>
<sequence>MNLPLCFCTALLNCTGAGALSGTKPLSLPPTRNFPRNKMKEKKKKEFPGDFNNAWYYFWEQNKEIKAVLLSPCATELMQLECLFHYMLLFLRHNTLSRVNLQMSLPSKILDHAGYSNYMVIPRPNH</sequence>